<accession>A0AAV5U2I3</accession>
<dbReference type="PANTHER" id="PTHR10398:SF2">
    <property type="entry name" value="AFADIN"/>
    <property type="match status" value="1"/>
</dbReference>
<dbReference type="SUPFAM" id="SSF54236">
    <property type="entry name" value="Ubiquitin-like"/>
    <property type="match status" value="2"/>
</dbReference>
<evidence type="ECO:0000256" key="1">
    <source>
        <dbReference type="SAM" id="MobiDB-lite"/>
    </source>
</evidence>
<dbReference type="GO" id="GO:0007165">
    <property type="term" value="P:signal transduction"/>
    <property type="evidence" value="ECO:0007669"/>
    <property type="project" value="InterPro"/>
</dbReference>
<evidence type="ECO:0000313" key="4">
    <source>
        <dbReference type="Proteomes" id="UP001432027"/>
    </source>
</evidence>
<organism evidence="3 4">
    <name type="scientific">Pristionchus entomophagus</name>
    <dbReference type="NCBI Taxonomy" id="358040"/>
    <lineage>
        <taxon>Eukaryota</taxon>
        <taxon>Metazoa</taxon>
        <taxon>Ecdysozoa</taxon>
        <taxon>Nematoda</taxon>
        <taxon>Chromadorea</taxon>
        <taxon>Rhabditida</taxon>
        <taxon>Rhabditina</taxon>
        <taxon>Diplogasteromorpha</taxon>
        <taxon>Diplogasteroidea</taxon>
        <taxon>Neodiplogasteridae</taxon>
        <taxon>Pristionchus</taxon>
    </lineage>
</organism>
<dbReference type="InterPro" id="IPR000159">
    <property type="entry name" value="RA_dom"/>
</dbReference>
<feature type="region of interest" description="Disordered" evidence="1">
    <location>
        <begin position="145"/>
        <end position="170"/>
    </location>
</feature>
<keyword evidence="4" id="KW-1185">Reference proteome</keyword>
<name>A0AAV5U2I3_9BILA</name>
<dbReference type="Proteomes" id="UP001432027">
    <property type="component" value="Unassembled WGS sequence"/>
</dbReference>
<evidence type="ECO:0000313" key="3">
    <source>
        <dbReference type="EMBL" id="GMT00578.1"/>
    </source>
</evidence>
<evidence type="ECO:0000259" key="2">
    <source>
        <dbReference type="PROSITE" id="PS50200"/>
    </source>
</evidence>
<feature type="non-terminal residue" evidence="3">
    <location>
        <position position="288"/>
    </location>
</feature>
<dbReference type="PROSITE" id="PS50200">
    <property type="entry name" value="RA"/>
    <property type="match status" value="2"/>
</dbReference>
<feature type="non-terminal residue" evidence="3">
    <location>
        <position position="1"/>
    </location>
</feature>
<dbReference type="Pfam" id="PF00788">
    <property type="entry name" value="RA"/>
    <property type="match status" value="2"/>
</dbReference>
<reference evidence="3" key="1">
    <citation type="submission" date="2023-10" db="EMBL/GenBank/DDBJ databases">
        <title>Genome assembly of Pristionchus species.</title>
        <authorList>
            <person name="Yoshida K."/>
            <person name="Sommer R.J."/>
        </authorList>
    </citation>
    <scope>NUCLEOTIDE SEQUENCE</scope>
    <source>
        <strain evidence="3">RS0144</strain>
    </source>
</reference>
<dbReference type="InterPro" id="IPR028842">
    <property type="entry name" value="Afadin"/>
</dbReference>
<feature type="domain" description="Ras-associating" evidence="2">
    <location>
        <begin position="226"/>
        <end position="288"/>
    </location>
</feature>
<feature type="domain" description="Ras-associating" evidence="2">
    <location>
        <begin position="37"/>
        <end position="131"/>
    </location>
</feature>
<dbReference type="SMART" id="SM00314">
    <property type="entry name" value="RA"/>
    <property type="match status" value="1"/>
</dbReference>
<dbReference type="CDD" id="cd01782">
    <property type="entry name" value="RA1_Afadin"/>
    <property type="match status" value="1"/>
</dbReference>
<dbReference type="InterPro" id="IPR029071">
    <property type="entry name" value="Ubiquitin-like_domsf"/>
</dbReference>
<dbReference type="AlphaFoldDB" id="A0AAV5U2I3"/>
<dbReference type="GO" id="GO:0050839">
    <property type="term" value="F:cell adhesion molecule binding"/>
    <property type="evidence" value="ECO:0007669"/>
    <property type="project" value="TreeGrafter"/>
</dbReference>
<dbReference type="Gene3D" id="3.10.20.90">
    <property type="entry name" value="Phosphatidylinositol 3-kinase Catalytic Subunit, Chain A, domain 1"/>
    <property type="match status" value="2"/>
</dbReference>
<protein>
    <recommendedName>
        <fullName evidence="2">Ras-associating domain-containing protein</fullName>
    </recommendedName>
</protein>
<dbReference type="GO" id="GO:0005912">
    <property type="term" value="C:adherens junction"/>
    <property type="evidence" value="ECO:0007669"/>
    <property type="project" value="TreeGrafter"/>
</dbReference>
<dbReference type="PANTHER" id="PTHR10398">
    <property type="entry name" value="AFADIN"/>
    <property type="match status" value="1"/>
</dbReference>
<dbReference type="GO" id="GO:0032880">
    <property type="term" value="P:regulation of protein localization"/>
    <property type="evidence" value="ECO:0007669"/>
    <property type="project" value="TreeGrafter"/>
</dbReference>
<gene>
    <name evidence="3" type="ORF">PENTCL1PPCAC_22752</name>
</gene>
<proteinExistence type="predicted"/>
<comment type="caution">
    <text evidence="3">The sequence shown here is derived from an EMBL/GenBank/DDBJ whole genome shotgun (WGS) entry which is preliminary data.</text>
</comment>
<sequence>LQMSHIDYEKLCRLVEQWNENRLDLFHLSQPTQDLEVEGVMRFYFSDDQGRVCTKCIRVSSTATTQAVIDALVDKFLPDLKMLTDPDYSLWEVHELGEERRLDGDEKPLLVQLNWHKDDKEGRFLLKKHGMNFLPIQALKDHDRSSNIKRSNKRFSKREKKEDKVKKKHKDIITVHEGIQQENIDARGLYKQVPPTTFTRTISNPEIVMKKRREKRIESKLRDMGHGGSLKVYGEEIVPSRPYVTILVSAKDRASQILREALIKYNVKEDEWSNFQLVMSELAIKGID</sequence>
<dbReference type="EMBL" id="BTSX01000005">
    <property type="protein sequence ID" value="GMT00578.1"/>
    <property type="molecule type" value="Genomic_DNA"/>
</dbReference>